<feature type="domain" description="Fibronectin type-III" evidence="25">
    <location>
        <begin position="3934"/>
        <end position="4027"/>
    </location>
</feature>
<dbReference type="InterPro" id="IPR000719">
    <property type="entry name" value="Prot_kinase_dom"/>
</dbReference>
<feature type="region of interest" description="Disordered" evidence="22">
    <location>
        <begin position="199"/>
        <end position="410"/>
    </location>
</feature>
<dbReference type="PRINTS" id="PR00014">
    <property type="entry name" value="FNTYPEIII"/>
</dbReference>
<dbReference type="InterPro" id="IPR013783">
    <property type="entry name" value="Ig-like_fold"/>
</dbReference>
<feature type="region of interest" description="Disordered" evidence="22">
    <location>
        <begin position="493"/>
        <end position="917"/>
    </location>
</feature>
<dbReference type="PROSITE" id="PS50835">
    <property type="entry name" value="IG_LIKE"/>
    <property type="match status" value="21"/>
</dbReference>
<feature type="domain" description="Ig-like" evidence="24">
    <location>
        <begin position="5512"/>
        <end position="5602"/>
    </location>
</feature>
<evidence type="ECO:0000256" key="3">
    <source>
        <dbReference type="ARBA" id="ARBA00006692"/>
    </source>
</evidence>
<comment type="caution">
    <text evidence="26">The sequence shown here is derived from an EMBL/GenBank/DDBJ whole genome shotgun (WGS) entry which is preliminary data.</text>
</comment>
<dbReference type="GO" id="GO:0031672">
    <property type="term" value="C:A band"/>
    <property type="evidence" value="ECO:0007669"/>
    <property type="project" value="UniProtKB-SubCell"/>
</dbReference>
<dbReference type="GO" id="GO:0004674">
    <property type="term" value="F:protein serine/threonine kinase activity"/>
    <property type="evidence" value="ECO:0007669"/>
    <property type="project" value="UniProtKB-KW"/>
</dbReference>
<dbReference type="SMART" id="SM00220">
    <property type="entry name" value="S_TKc"/>
    <property type="match status" value="1"/>
</dbReference>
<dbReference type="GO" id="GO:0045989">
    <property type="term" value="P:positive regulation of striated muscle contraction"/>
    <property type="evidence" value="ECO:0007669"/>
    <property type="project" value="UniProtKB-ARBA"/>
</dbReference>
<feature type="domain" description="Ig-like" evidence="24">
    <location>
        <begin position="4424"/>
        <end position="4509"/>
    </location>
</feature>
<feature type="region of interest" description="Disordered" evidence="22">
    <location>
        <begin position="3222"/>
        <end position="3242"/>
    </location>
</feature>
<feature type="domain" description="Fibronectin type-III" evidence="25">
    <location>
        <begin position="3146"/>
        <end position="3241"/>
    </location>
</feature>
<evidence type="ECO:0000256" key="10">
    <source>
        <dbReference type="ARBA" id="ARBA00022737"/>
    </source>
</evidence>
<evidence type="ECO:0000256" key="5">
    <source>
        <dbReference type="ARBA" id="ARBA00022490"/>
    </source>
</evidence>
<feature type="compositionally biased region" description="Basic and acidic residues" evidence="22">
    <location>
        <begin position="1084"/>
        <end position="1117"/>
    </location>
</feature>
<feature type="domain" description="Fibronectin type-III" evidence="25">
    <location>
        <begin position="3739"/>
        <end position="3833"/>
    </location>
</feature>
<dbReference type="SMART" id="SM00060">
    <property type="entry name" value="FN3"/>
    <property type="match status" value="31"/>
</dbReference>
<feature type="domain" description="Fibronectin type-III" evidence="25">
    <location>
        <begin position="2849"/>
        <end position="2943"/>
    </location>
</feature>
<keyword evidence="11 21" id="KW-0547">Nucleotide-binding</keyword>
<dbReference type="InterPro" id="IPR003599">
    <property type="entry name" value="Ig_sub"/>
</dbReference>
<dbReference type="FunFam" id="2.60.40.10:FF:002083">
    <property type="entry name" value="Protein CBR-UNC-22"/>
    <property type="match status" value="3"/>
</dbReference>
<feature type="compositionally biased region" description="Low complexity" evidence="22">
    <location>
        <begin position="236"/>
        <end position="245"/>
    </location>
</feature>
<dbReference type="CDD" id="cd00096">
    <property type="entry name" value="Ig"/>
    <property type="match status" value="7"/>
</dbReference>
<feature type="domain" description="Fibronectin type-III" evidence="25">
    <location>
        <begin position="5409"/>
        <end position="5507"/>
    </location>
</feature>
<evidence type="ECO:0000256" key="18">
    <source>
        <dbReference type="ARBA" id="ARBA00023319"/>
    </source>
</evidence>
<evidence type="ECO:0000256" key="13">
    <source>
        <dbReference type="ARBA" id="ARBA00022837"/>
    </source>
</evidence>
<feature type="domain" description="Ig-like" evidence="24">
    <location>
        <begin position="1786"/>
        <end position="1878"/>
    </location>
</feature>
<keyword evidence="7" id="KW-0597">Phosphoprotein</keyword>
<evidence type="ECO:0000256" key="17">
    <source>
        <dbReference type="ARBA" id="ARBA00023157"/>
    </source>
</evidence>
<evidence type="ECO:0000256" key="14">
    <source>
        <dbReference type="ARBA" id="ARBA00022840"/>
    </source>
</evidence>
<feature type="domain" description="Fibronectin type-III" evidence="25">
    <location>
        <begin position="2553"/>
        <end position="2649"/>
    </location>
</feature>
<feature type="compositionally biased region" description="Basic and acidic residues" evidence="22">
    <location>
        <begin position="835"/>
        <end position="850"/>
    </location>
</feature>
<dbReference type="Gene3D" id="3.30.200.20">
    <property type="entry name" value="Phosphorylase Kinase, domain 1"/>
    <property type="match status" value="1"/>
</dbReference>
<feature type="domain" description="Fibronectin type-III" evidence="25">
    <location>
        <begin position="6093"/>
        <end position="6186"/>
    </location>
</feature>
<feature type="domain" description="Fibronectin type-III" evidence="25">
    <location>
        <begin position="5012"/>
        <end position="5107"/>
    </location>
</feature>
<feature type="domain" description="Ig-like" evidence="24">
    <location>
        <begin position="5995"/>
        <end position="6086"/>
    </location>
</feature>
<feature type="domain" description="Fibronectin type-III" evidence="25">
    <location>
        <begin position="5802"/>
        <end position="5896"/>
    </location>
</feature>
<dbReference type="FunFam" id="2.60.40.10:FF:000080">
    <property type="entry name" value="Myosin light chain kinase, smooth muscle"/>
    <property type="match status" value="1"/>
</dbReference>
<evidence type="ECO:0000256" key="6">
    <source>
        <dbReference type="ARBA" id="ARBA00022527"/>
    </source>
</evidence>
<feature type="compositionally biased region" description="Basic and acidic residues" evidence="22">
    <location>
        <begin position="292"/>
        <end position="313"/>
    </location>
</feature>
<dbReference type="Proteomes" id="UP001176961">
    <property type="component" value="Unassembled WGS sequence"/>
</dbReference>
<feature type="domain" description="Fibronectin type-III" evidence="25">
    <location>
        <begin position="3343"/>
        <end position="3436"/>
    </location>
</feature>
<feature type="domain" description="Ig-like" evidence="24">
    <location>
        <begin position="6685"/>
        <end position="6772"/>
    </location>
</feature>
<keyword evidence="8" id="KW-0808">Transferase</keyword>
<feature type="domain" description="Fibronectin type-III" evidence="25">
    <location>
        <begin position="5702"/>
        <end position="5796"/>
    </location>
</feature>
<dbReference type="SUPFAM" id="SSF81995">
    <property type="entry name" value="beta-sandwich domain of Sec23/24"/>
    <property type="match status" value="1"/>
</dbReference>
<feature type="domain" description="Fibronectin type-III" evidence="25">
    <location>
        <begin position="1988"/>
        <end position="2081"/>
    </location>
</feature>
<comment type="catalytic activity">
    <reaction evidence="20">
        <text>L-seryl-[protein] + ATP = O-phospho-L-seryl-[protein] + ADP + H(+)</text>
        <dbReference type="Rhea" id="RHEA:17989"/>
        <dbReference type="Rhea" id="RHEA-COMP:9863"/>
        <dbReference type="Rhea" id="RHEA-COMP:11604"/>
        <dbReference type="ChEBI" id="CHEBI:15378"/>
        <dbReference type="ChEBI" id="CHEBI:29999"/>
        <dbReference type="ChEBI" id="CHEBI:30616"/>
        <dbReference type="ChEBI" id="CHEBI:83421"/>
        <dbReference type="ChEBI" id="CHEBI:456216"/>
        <dbReference type="EC" id="2.7.11.1"/>
    </reaction>
</comment>
<feature type="domain" description="Ig-like" evidence="24">
    <location>
        <begin position="3245"/>
        <end position="3335"/>
    </location>
</feature>
<feature type="domain" description="Ig-like" evidence="24">
    <location>
        <begin position="3837"/>
        <end position="3926"/>
    </location>
</feature>
<feature type="domain" description="Protein kinase" evidence="23">
    <location>
        <begin position="6240"/>
        <end position="6495"/>
    </location>
</feature>
<dbReference type="FunFam" id="2.60.40.10:FF:000160">
    <property type="entry name" value="Titin a"/>
    <property type="match status" value="8"/>
</dbReference>
<protein>
    <recommendedName>
        <fullName evidence="4">non-specific serine/threonine protein kinase</fullName>
        <ecNumber evidence="4">2.7.11.1</ecNumber>
    </recommendedName>
</protein>
<dbReference type="InterPro" id="IPR036116">
    <property type="entry name" value="FN3_sf"/>
</dbReference>
<proteinExistence type="inferred from homology"/>
<dbReference type="InterPro" id="IPR008271">
    <property type="entry name" value="Ser/Thr_kinase_AS"/>
</dbReference>
<feature type="domain" description="Fibronectin type-III" evidence="25">
    <location>
        <begin position="4615"/>
        <end position="4711"/>
    </location>
</feature>
<dbReference type="FunFam" id="2.60.40.10:FF:000127">
    <property type="entry name" value="titin isoform X1"/>
    <property type="match status" value="3"/>
</dbReference>
<feature type="domain" description="Fibronectin type-III" evidence="25">
    <location>
        <begin position="1885"/>
        <end position="1982"/>
    </location>
</feature>
<feature type="domain" description="Ig-like" evidence="24">
    <location>
        <begin position="969"/>
        <end position="1061"/>
    </location>
</feature>
<feature type="binding site" evidence="21">
    <location>
        <position position="6269"/>
    </location>
    <ligand>
        <name>ATP</name>
        <dbReference type="ChEBI" id="CHEBI:30616"/>
    </ligand>
</feature>
<feature type="domain" description="Fibronectin type-III" evidence="25">
    <location>
        <begin position="4914"/>
        <end position="5006"/>
    </location>
</feature>
<feature type="domain" description="Ig-like" evidence="24">
    <location>
        <begin position="111"/>
        <end position="204"/>
    </location>
</feature>
<keyword evidence="6" id="KW-0723">Serine/threonine-protein kinase</keyword>
<dbReference type="InterPro" id="IPR017441">
    <property type="entry name" value="Protein_kinase_ATP_BS"/>
</dbReference>
<feature type="domain" description="Ig-like" evidence="24">
    <location>
        <begin position="1303"/>
        <end position="1389"/>
    </location>
</feature>
<comment type="subcellular location">
    <subcellularLocation>
        <location evidence="2">Cytoplasm</location>
        <location evidence="2">Myofibril</location>
        <location evidence="2">Sarcomere</location>
        <location evidence="2">A band</location>
    </subcellularLocation>
</comment>
<feature type="domain" description="Fibronectin type-III" evidence="25">
    <location>
        <begin position="4717"/>
        <end position="4812"/>
    </location>
</feature>
<feature type="compositionally biased region" description="Basic and acidic residues" evidence="22">
    <location>
        <begin position="697"/>
        <end position="707"/>
    </location>
</feature>
<dbReference type="PROSITE" id="PS50853">
    <property type="entry name" value="FN3"/>
    <property type="match status" value="31"/>
</dbReference>
<dbReference type="SUPFAM" id="SSF49265">
    <property type="entry name" value="Fibronectin type III"/>
    <property type="match status" value="17"/>
</dbReference>
<feature type="compositionally biased region" description="Basic and acidic residues" evidence="22">
    <location>
        <begin position="6829"/>
        <end position="6838"/>
    </location>
</feature>
<keyword evidence="14 21" id="KW-0067">ATP-binding</keyword>
<dbReference type="GO" id="GO:0005516">
    <property type="term" value="F:calmodulin binding"/>
    <property type="evidence" value="ECO:0007669"/>
    <property type="project" value="UniProtKB-KW"/>
</dbReference>
<feature type="compositionally biased region" description="Basic and acidic residues" evidence="22">
    <location>
        <begin position="719"/>
        <end position="733"/>
    </location>
</feature>
<evidence type="ECO:0000259" key="24">
    <source>
        <dbReference type="PROSITE" id="PS50835"/>
    </source>
</evidence>
<evidence type="ECO:0000256" key="2">
    <source>
        <dbReference type="ARBA" id="ARBA00004161"/>
    </source>
</evidence>
<feature type="compositionally biased region" description="Basic and acidic residues" evidence="22">
    <location>
        <begin position="6803"/>
        <end position="6819"/>
    </location>
</feature>
<feature type="domain" description="Fibronectin type-III" evidence="25">
    <location>
        <begin position="3442"/>
        <end position="3538"/>
    </location>
</feature>
<dbReference type="FunFam" id="3.30.200.20:FF:000249">
    <property type="entry name" value="twitchin isoform X2"/>
    <property type="match status" value="1"/>
</dbReference>
<feature type="domain" description="Fibronectin type-III" evidence="25">
    <location>
        <begin position="4516"/>
        <end position="4609"/>
    </location>
</feature>
<feature type="compositionally biased region" description="Basic and acidic residues" evidence="22">
    <location>
        <begin position="542"/>
        <end position="562"/>
    </location>
</feature>
<feature type="compositionally biased region" description="Basic and acidic residues" evidence="22">
    <location>
        <begin position="745"/>
        <end position="758"/>
    </location>
</feature>
<feature type="compositionally biased region" description="Basic and acidic residues" evidence="22">
    <location>
        <begin position="768"/>
        <end position="781"/>
    </location>
</feature>
<dbReference type="FunFam" id="2.60.40.10:FF:000003">
    <property type="entry name" value="Titin isoform E"/>
    <property type="match status" value="3"/>
</dbReference>
<dbReference type="CDD" id="cd05748">
    <property type="entry name" value="Ig_Titin_like"/>
    <property type="match status" value="2"/>
</dbReference>
<comment type="similarity">
    <text evidence="3">Belongs to the protein kinase superfamily. CAMK Ser/Thr protein kinase family.</text>
</comment>
<dbReference type="FunFam" id="2.60.40.10:FF:000034">
    <property type="entry name" value="Titin isoform A"/>
    <property type="match status" value="1"/>
</dbReference>
<dbReference type="FunFam" id="2.60.40.10:FF:000107">
    <property type="entry name" value="Myosin, light chain kinase a"/>
    <property type="match status" value="2"/>
</dbReference>
<dbReference type="FunFam" id="2.60.40.10:FF:001003">
    <property type="entry name" value="titin isoform X1"/>
    <property type="match status" value="1"/>
</dbReference>
<feature type="domain" description="Fibronectin type-III" evidence="25">
    <location>
        <begin position="4033"/>
        <end position="4125"/>
    </location>
</feature>
<evidence type="ECO:0000256" key="21">
    <source>
        <dbReference type="PROSITE-ProRule" id="PRU10141"/>
    </source>
</evidence>
<keyword evidence="16" id="KW-0112">Calmodulin-binding</keyword>
<dbReference type="GO" id="GO:0060298">
    <property type="term" value="P:positive regulation of sarcomere organization"/>
    <property type="evidence" value="ECO:0007669"/>
    <property type="project" value="UniProtKB-ARBA"/>
</dbReference>
<dbReference type="GO" id="GO:0040017">
    <property type="term" value="P:positive regulation of locomotion"/>
    <property type="evidence" value="ECO:0007669"/>
    <property type="project" value="UniProtKB-ARBA"/>
</dbReference>
<feature type="region of interest" description="Disordered" evidence="22">
    <location>
        <begin position="6803"/>
        <end position="6849"/>
    </location>
</feature>
<evidence type="ECO:0000256" key="19">
    <source>
        <dbReference type="ARBA" id="ARBA00047899"/>
    </source>
</evidence>
<keyword evidence="27" id="KW-1185">Reference proteome</keyword>
<dbReference type="PROSITE" id="PS00108">
    <property type="entry name" value="PROTEIN_KINASE_ST"/>
    <property type="match status" value="1"/>
</dbReference>
<feature type="domain" description="Ig-like" evidence="24">
    <location>
        <begin position="2654"/>
        <end position="2740"/>
    </location>
</feature>
<accession>A0AA36MAH0</accession>
<evidence type="ECO:0000256" key="11">
    <source>
        <dbReference type="ARBA" id="ARBA00022741"/>
    </source>
</evidence>
<dbReference type="SMART" id="SM00408">
    <property type="entry name" value="IGc2"/>
    <property type="match status" value="22"/>
</dbReference>
<feature type="domain" description="Fibronectin type-III" evidence="25">
    <location>
        <begin position="4325"/>
        <end position="4419"/>
    </location>
</feature>
<feature type="compositionally biased region" description="Basic and acidic residues" evidence="22">
    <location>
        <begin position="250"/>
        <end position="267"/>
    </location>
</feature>
<sequence>MPGAPRFTQKPSIQQTPTGDLLMECLLEADPPPTIAWQHAGNVISPSARVLQVLSPMGGILYKANLIIKEPNAGDGGAYKCTAKNQLGESNANINLNFAGGGGDEPKSKGPSFVGKPRIIPKDGGALIVMECKVKSPTPPTAKWMKDGVPLQMGGLYHAIFTDLGDQTYLCQLEIRGPSVSDAGQYRCNLRNEQGETNANLALNFEEPEPNERQEKKSRRSPSEKRKESASPRPPSRSGSRPGSPKKAMKSREGTPKRSLKEKEGSPAKKSMRSRTSTPVQESEKTQLTTTTEEKTEVSESRRSSKTATKMEVDTASVKRKPEGLPVPPSQTEEKKMRTASPAPAEPPKQQPQAPAPQPQPQAQPQAAQPQPQAPPPTQQSQRDQARREKFKRPPIVMEASRSRTGRPGDTVTLEVEWQCHTSTIIEWYKDGVKVKMTDDYHESFDGYKARLTVRNLTEEKTGLYKCHAVCEYGEGQSSAMIKMEVSDEEYTRKRSIDLDTPVEPPPEKKMATLSTTKESEDEISAQSLATDKGKRKSKSPAPKEKSPRPQKEEKTLDELPKQKIIPPEPDEDSQADDIPSSGLTIPEERRRELLGVGEESEDEITESISELPSFSGSSKVRKVSQSKSRILQEERTSEEDLDQEQQMSSQKVSADPKKARPSPIPPQLRDDLSQSSLLSKSSLERSDSMSSIASIEMDKDSKGDAKKVKKVTKRKKSTIKDGKENGKAENGKDSTTTVKKKVKSTTEVKTDRVEDVSSIRSRLKPPPKKEEGEEQTKPIADDDNAEAKAPQKKLRPAPGKNTGDGNKPAKPPPSGADDDDKQQKKVSISSAKPGEVDAAGRIDPKELLKGKQVGRKMSAPAAPQEAKNFLTGIQLKKVDRSAKQSKDSSLESVKLKPIADDDVSEASGSEWESRSRRGSVMDFMRRGSEARRDSSRRSSIDMRRESVMEIMEKVSTPLVPKGTKGKPPKIIEVPDSVTVVENETAILQCKIEGDPVPTIKWSKGNREILNGGRFRHITDGDTNSVSLALLKCRSQDDGAYTLTIENANGSDSADIKLLVTSDNGLDFRAMLKHSAQQRKSKLHGKDKDQTSQKEDESQKPMTEAERRQSLFPGKKVEKWEQPLEDKTVQQQVDKFAEWKCVYSRPNAKIRWYKDRKEIFSGGLKYKIVIEKAVCTLIINNPEVDDSGKYTCEANGLPTNAILTVLEPPMKYSFLNPLPNTQEIYRTKQAVLTCKVNTPRAPLVWYRGNQAIDPNDPRYNIEKDAVGRCTLTIKTVEQADQAEWTARITNDVFSKVQVYVEEPRHTFVVPLKSQKVNENEAATLETDVNDKDADIEWWHDGVKINIDGVKYKTEQVSRKRRLIINSAKIEDHGEYKCTTKDDKTMAQLIVEPLNKFIIKLKDMEVVEKEDVVMTCQTKDTKTPGLWNRNGAKITSMPGGKFETQSRNGTHTLKISKIEMNEGENYEIDVAGLVGNCFVTVLEAEKRPVLNWKPKKIEAKAGEPCVVKVPFQIKGTRRGDPKPVILRNGKPIDESMKDLVEVVINGDVAEIKFKNPQLADTGKWALELGNSAGTALAPFELFVKDKPKAPKGPLEVKNVTSESLDLKWGQPEGGEGQPVKAYIVEVQEGRSGQWKKIAETKGTEFKVKDLKENGEYKFRVKAVNEVGESDPLTGDTVIAKNPYTTPGKPKNLDVADMDMDHVTLQWDPPEEDGHSPITEYVVERREKSEKDWKVVGTTPAEGRGTHYLTDDKVVEDKEYFYRVRAVNKAGQGDPCDHSNSIKIKAKPVAPEFPGGGIKDLRLKVGETIKYDVAITGEPIPEVSWVVDGRPLKPVGRVKMSTERGKTKLKIENAERSDSGTFVIILKNASGMADSTARVTVVGRPTPPKGPLDITDVHADGATLSWNPPEDDGGDPLTGYVIEAQDMDNKGKYVEVARVDGKTTEAKVKGLRNKGNYKFRVKAVNNEGESEPLTADQYTLIKDPWDEPGKPGRPTVTDYDADRIDLEWDPPHKDGGAPIEGYIIEVRDPDTKEWREIARSKDTNASIGGLTEGKEYQFRVKAVNKAGVGNPSDASEKQLAKPKFIPAWLKHDCLKSLTVKAGQTVRWEVKIGGEPVPEVVWTKEDKPIEPSLNLSIDTKRNDHTILCIPSAAADLTVLDRPSKPNGPLEVSDVFEDNCNLAWKPPDDDGGDPIEYYEVEKLDIDSGRWVPCAKVHDTKAHIDGLKKGQSYQFRVKAVNKEGASDPLQTEKETKAKNPYDEPGKPHTPEVTDWDADRVSLEWQPPDSDGGAPITQYIIEKKGKHGREWQECGKVSGDETTATIMGLKEGEEYQFRVKAVNKAGPGEASDPSRKVVAKPRNLKPWIDREKMKAITIKVGQDVVYDVPVRGEPPPTKTWFFNDKQIAEDTKISIIEEDYRIEFALRGATRAHAGKYTLTAKNASGTDTHSVDVTVLGKPSAPEGPLNVSNVFEDKCDLSWKPPADDGGLPIDHYEIEKQDAATGRWVPCGRAEGTTATVNNLQPGHQYKFRVRAVNKEGESDPLTTDKEILAKNPYEVPGKVDKPDVTDWDKDHADLEWKPPADDGGAAVEEYVIEQKDKHGRWEEVLRVPAGETKATVGNLKEGEAYQFRIVAKNKAGLGEPSDPSDKIIAKTRFLAPHIHREDLEDTTVRVGQQIKFNIHIDGEPAPDVRWTFNDKGIGESKAQIENEDYLSRFNIEKAVRKQSGKYTITAFNSSGTDSVTIEIKVKSKPSKPKGPLDVKDVFEDRATLSWKPPEDDGGEPIEHYEVEKMSTKDGIWVPCGRTADTSFVVDTLNKGDHYKFRVKAVNSEGASDPLESDTDVLAKNPFDRPDKPGKPEPTDWDKDHVDLKWDPPLNNGGAPIEEYQIEKRSKYGRWEPAITVPGGQTTATVPDLTAGEEYEFRVVAVNKGGPSDPSDASKPVIAKPRNLAPKIDRTALKEFKVKAGQAIVWDVPVEGEPAPTVTWSWPDNREIRNGGRVKLDNPEYRSKLHIRQLERGDSGNYTIRAVNVNGTDEATVHVNVIDKPSPPNGPLEVSDVHADHCTLDWKPPDDDGGIPIDNYVIEKLDTATGRWVPATKVSGDKTSAVVDGLIPGHEYKFRVAAVNAEGESDPLETFGSTLAKDPFDKPGKPAAPDVTDWDKDHVDLAWNPPANDGGAPIEGYVIEMKEKNSPMWTEAAQVPAGQTTATVGNLAEGHEYEFRIRAKNKAGTGDPSDPSQMVKAKARNVPPQIDRSALGEIKVRAGQEIHLVVPVSGEPPPEITWAFGETPVESDDRIKINNSEDYKTKFLVKRALRSDTGTYKITAKNVNGEDTAEVKVTVLDHPGTPHGPLDVSNVTKEGCDLAWKAPDDDGGAEIDHYVIEKQDANTGRWTNCGESKDTNFHVDDLAQGHEYKFRVKAVNRYGESDPLEANQSIVAKDPFELADKPGTPEIVDWDKDRADLKWTPPQDDGGAPIEEYLIEMKAGNGDWVAAKKVPAVPGEEQTATVNDLKQGQTYQFRVKALNKAGESRPSDPSKAMIAKPRNLPPKINRDMFTDLRIKAGQAINFDVNVEGEPTPKIEWFLNGQPIQSIGKTKIDNSNDNNTKLDTKDAARADSGKYKIVATNENGRDEAEVDVNVLDVPGTPEGPLSVKDITKDSCTLRWNPPEDDGGSPITNYVVEKQEDGGRWVPCGETADTNLKVGKLNEGHEYKFRVKAVNRQGTSAPLQTDHSIVAKNPFDEPGAPTDVTPVDWDKDHVDLEWKAPENNGGAPIEQYIVEKKDRYGDWVPCATVDGKTTKATAGNLVAGETYQFRVKAVNKAGPGKPSEPTGPIVAKPRKMAPKINLAGLLDIRIKAGTPLKLEVAFEGEPAPAAKWFANNTDLGDSQRADITTTPTTSELLIFSSVRGDTGLYTVTVENEHGKDKAQCTVTVLDVPGTPEGPLKVNEIHKEGCTLNWKPPVDNGGTEILHYRVEKMDTSRGTWQEVGEFPECTAKVNKLINGKEYQFRVMAVNLQGESKPLETLEPIIAKNEFDVPDPVDKPEVVDWDKDRIDIQWKPPANNGGSPVKTYIVEKKEKGSAIWNEAGKTSGTTFSANNLKTGTEYEFRVIAVNEAGPSDPSEPTDAQMAKARYLKPRILTQNRKIKIKAGNTHNMEIEYAGAPEPIATWAFGDGQALPQELLVESKPGLTSIFFPSAKRSDSGLYTLKIKNEVGEDEGVFEVVIQDHPGSPVGPLEVSDVTKDSCVLSWKPPADDGGSEITNYVVEKRDTKTNTWVPVSAFVTGTKVTVPKLAEGHEYEFRVMAENAFGRSDPLNTTEPVLAKDPFGAPGKPGQPQIVDTDNDHIDIKWDPPRDNGGSPIEHYDVERKDAKSGRWIKVNTTPVSGTTFSDVRVQKDHTYEYRVVAVNKSGPGAPSDPSAAATAKPMFEAPVFDMDINGKEFRVKVGEKLDIVVPMHGSPTPEVKWIKDGKDMPLIETTDSQTRLCIEKARRSDAGPIKIKASNAYGTAEADIKVTVIDKPGTPEGLASDAVTRHTCTLKWTPPKDDGGSEITGYKIEYQPIGSSIWEKVPGGVAGTSYTVRGLEHGEQYRFRIKAENLVGASDYITTAPVLIKDPFDPPGAPSTPEVTGYDSNLVSLAWNPPKDDGGSPILGYVLERFEKKGGGDWAPVKMPLIKGTEVTIPNLHEGETYQFRVRAVNAAGQGEASNGSDPVTCKPFVVPPGAPDQPRIGSITKNSAEVLWSKPTKDGGAPIDGYYVEKKKIGDPEWTRVNAKPIKGTSLVVDGLGEKEEYEFRVVAVNSAGESEPSKPSDLVVIQEQPGRPVFDLSNLKDITVRAGETIQIKIPYSGGNPKPIVDLFNGNTPLFENDRTVIDVLPDAVVITTTDSKRSDAGPYKIVVSNRFGKDTAKLNVKVLDVPGKPTGPIKASDIQGDAMTLNWLPPKDNGGDDVTNYVVEKRTPGGEWVMVGHPVGTSMRVRNLDKNQAYEFRVSAENQYGVGQPLETDDVIVAKDPFTTPGPPGQPEALETSEEAITLQWSRPLTDGGAPIQGYVIEKREVGTKEWKKAAFGAVPDTKYRVTGLTPKKEYEFRVCATNAAGNGDWSEESFPIAAEKTPTKPVINMGMLTRDIIAYAGETAKILVPYSASPMPKIKWSKGELVLDERDKRNKVESNDYLTVMTIDSCEISDSGQYTISLENSMGKDSATVKLRVVDRPGVPVGPLEITDIAPDCCTISWNPPKTDGGSPITNYVLEKMCLKGVEPVWEKASSFVRNTTYTVSNLLEGEMYKFRVRAENQFGVSEPLENPEPITAKYQFNVPSQPEPPVVRDMDATWAEVEWDPPANGGSKIIGYQVQYRDALSGKWINASNDLVTGTTLRVNNLREGGEYEFRVSAKNAAGFSKPSAPSDRAKLKAKFGPPGPPSQANATSIGRNHVTLTWVPPLDDGGSPITGYIVEQREYGSTLWTKVSDYNVREPEFTVPGLKEFHDYEFRIIAINKVGKGVPSLPTSPIKIQDLNGSRPMIVVKPEDTAQPYNRRAVFVCEAVGRPEPVCRWMRNGRELPESTRYRFEAHDGSYKFTIKEVWDIDAGEYTCEVSNVYGSDTATAKLIVQAPPVIEKDVPNTILPMGEMVRLKIYFSGTPPFKHVLTLNKEEVDSEHTSIRTVDFDDHILITIPSLSTREAGRYEYIISNDSGEASTGFWLNVTGLPSAPQGPLHFSEIGLHQVGLSWRPPVNDGGSKITNYVVEKRDLAKEEWTVVASSVRDLNFMVQGLFDNHEYEFRVSAVNENGQGTPLVGENPVTTRLPFDPPGPPTDLEVTQIGSDFVSLTWKRPASDGGGRLRGYYIEKCEEGTDAWIRCNQNPSPANIFNVPNLIDGRKYTFRVLAVNDAGLSEPVMMEPMVFNSALGGTPPEIVSELSDQSGEPGRSVTFECEIKGSPRPEYTWFKGLKELVDTPRFTILSKGDVQVLMVSHINSDDVGEYACRATNKFGSRSTRAQLVLKQKPRVFVPPKYHGGYEAQKNETIELKIPYKAYPRAESRWMKEDEKIESGGRYTITTDDKFATLTITGASREDYGNYRVIVENSVGQDSATVLVTVADSPEPPRFPLVENVLDEAVILSWKPPLLDGGSLVTQYIVEKRDVNGGMWEPCAKTRYTYLTVEGCRPKCTYEFRISAENKHGVSKPCEPTAPVLIPGNERVRRRGYDVDDTGKIVHGRGPSLGNYDPYVIDIWKQYYPEAIEIKHDNVLDKYDIHEEIGSGAFGVVHRCTERATGNTFAAKFVNTPHEADKATVRKEINTMSVLRHPTLINLHDAFEEDKEMVMIYEFMSGGELFEKVADDTNRMTEAEAIDYTRQVCKALCHMHEMNYVHLDLKPENIMFTTKKSNQLKLIDFGLASFLDPKESVKVTTGTAEFAAPEVANGAPVGYYTDMWSVGVLAYILLSGLSPFGGENDEETLKNVKKCDWNMDDSQFSHVSENGKDFIRKLLILEPEKRMTIHEALAHPWLASGEVGGGEVIPNSRYHNIRDRIRKRYDAWPEPMPPLGRISNYSSLRKHRPGEYHIHDAFFDRSEAQPRFIIKPYSTSVTEGQSANFYCRVIASSPPIVTWHHDMMELKQSVKYMKKYNDNDYGLTINRVKMDDKGEYTVRAKNSYGSREEVVFLTVQKKTEDFVSKPLEPMRKATLPKVEEFKEKEIPPNFTFHLRPRLIQKNHQCKLICSLQGNPMPKVEWFKDGSPVNQDRVQTTFRSGVCSLEIFNTRLDDAGTYTCTATSPLGEATTECTVTVQTKGGEPMPRVASYRTSSYRRSVYDSMSSDVERSRSYADIRSDSRSRGSLSQETRSAADDLKMKISSEPPNFTNKLKDVSVSQGEPVEMSCEVNATPAPLIEWLHNGERVTDSRLVTSYSGGKATLKISEAEPSDGGSYMCKASNSAGEESCRANLTVQSISNGNVNGVNGVNGTNHAVDGAAGEELRIVRHLAGEVVAAGSTAVLEACVAGEPERTLWIKNGSEVKKDDRTEIVRDGERFRLSIKSVTKDEAGQYELEVDQKGVKCTSVASLVVSGDANEPPVTKLPASVSVASGSSTKLSLEMSNSEGYTVQWFKDGEKVEKSERMKSVKSGNSFKLDFKTVQATDEGVYVVKVIKDKKAVAKYAAAVHVEP</sequence>
<dbReference type="PROSITE" id="PS50011">
    <property type="entry name" value="PROTEIN_KINASE_DOM"/>
    <property type="match status" value="1"/>
</dbReference>
<evidence type="ECO:0000313" key="27">
    <source>
        <dbReference type="Proteomes" id="UP001176961"/>
    </source>
</evidence>
<dbReference type="FunFam" id="2.60.40.10:FF:000567">
    <property type="entry name" value="Uncharacterized protein, isoform G"/>
    <property type="match status" value="4"/>
</dbReference>
<feature type="region of interest" description="Disordered" evidence="22">
    <location>
        <begin position="5390"/>
        <end position="5419"/>
    </location>
</feature>
<dbReference type="SUPFAM" id="SSF56112">
    <property type="entry name" value="Protein kinase-like (PK-like)"/>
    <property type="match status" value="1"/>
</dbReference>
<dbReference type="PANTHER" id="PTHR14340">
    <property type="entry name" value="MICROFIBRIL-ASSOCIATED GLYCOPROTEIN 3"/>
    <property type="match status" value="1"/>
</dbReference>
<evidence type="ECO:0000259" key="23">
    <source>
        <dbReference type="PROSITE" id="PS50011"/>
    </source>
</evidence>
<evidence type="ECO:0000256" key="1">
    <source>
        <dbReference type="ARBA" id="ARBA00001946"/>
    </source>
</evidence>
<feature type="region of interest" description="Disordered" evidence="22">
    <location>
        <begin position="3520"/>
        <end position="3543"/>
    </location>
</feature>
<dbReference type="EC" id="2.7.11.1" evidence="4"/>
<evidence type="ECO:0000256" key="4">
    <source>
        <dbReference type="ARBA" id="ARBA00012513"/>
    </source>
</evidence>
<dbReference type="InterPro" id="IPR003598">
    <property type="entry name" value="Ig_sub2"/>
</dbReference>
<dbReference type="Pfam" id="PF07679">
    <property type="entry name" value="I-set"/>
    <property type="match status" value="28"/>
</dbReference>
<feature type="compositionally biased region" description="Basic and acidic residues" evidence="22">
    <location>
        <begin position="877"/>
        <end position="900"/>
    </location>
</feature>
<dbReference type="SMART" id="SM00409">
    <property type="entry name" value="IG"/>
    <property type="match status" value="30"/>
</dbReference>
<feature type="domain" description="Ig-like" evidence="24">
    <location>
        <begin position="5"/>
        <end position="97"/>
    </location>
</feature>
<feature type="compositionally biased region" description="Pro residues" evidence="22">
    <location>
        <begin position="344"/>
        <end position="362"/>
    </location>
</feature>
<dbReference type="FunFam" id="1.10.510.10:FF:000321">
    <property type="entry name" value="Bent, isoform C"/>
    <property type="match status" value="1"/>
</dbReference>
<name>A0AA36MAH0_CYLNA</name>
<dbReference type="SUPFAM" id="SSF48726">
    <property type="entry name" value="Immunoglobulin"/>
    <property type="match status" value="30"/>
</dbReference>
<dbReference type="EMBL" id="CATQJL010000305">
    <property type="protein sequence ID" value="CAJ0602542.1"/>
    <property type="molecule type" value="Genomic_DNA"/>
</dbReference>
<keyword evidence="13" id="KW-0106">Calcium</keyword>
<feature type="domain" description="Fibronectin type-III" evidence="25">
    <location>
        <begin position="2261"/>
        <end position="2356"/>
    </location>
</feature>
<dbReference type="GO" id="GO:0019899">
    <property type="term" value="F:enzyme binding"/>
    <property type="evidence" value="ECO:0007669"/>
    <property type="project" value="UniProtKB-ARBA"/>
</dbReference>
<keyword evidence="18" id="KW-0393">Immunoglobulin domain</keyword>
<evidence type="ECO:0000256" key="9">
    <source>
        <dbReference type="ARBA" id="ARBA00022723"/>
    </source>
</evidence>
<feature type="compositionally biased region" description="Basic and acidic residues" evidence="22">
    <location>
        <begin position="210"/>
        <end position="230"/>
    </location>
</feature>
<feature type="domain" description="Ig-like" evidence="24">
    <location>
        <begin position="6843"/>
        <end position="6930"/>
    </location>
</feature>
<keyword evidence="17" id="KW-1015">Disulfide bond</keyword>
<dbReference type="Gene3D" id="2.60.40.10">
    <property type="entry name" value="Immunoglobulins"/>
    <property type="match status" value="61"/>
</dbReference>
<organism evidence="26 27">
    <name type="scientific">Cylicocyclus nassatus</name>
    <name type="common">Nematode worm</name>
    <dbReference type="NCBI Taxonomy" id="53992"/>
    <lineage>
        <taxon>Eukaryota</taxon>
        <taxon>Metazoa</taxon>
        <taxon>Ecdysozoa</taxon>
        <taxon>Nematoda</taxon>
        <taxon>Chromadorea</taxon>
        <taxon>Rhabditida</taxon>
        <taxon>Rhabditina</taxon>
        <taxon>Rhabditomorpha</taxon>
        <taxon>Strongyloidea</taxon>
        <taxon>Strongylidae</taxon>
        <taxon>Cylicocyclus</taxon>
    </lineage>
</organism>
<feature type="domain" description="Fibronectin type-III" evidence="25">
    <location>
        <begin position="2456"/>
        <end position="2550"/>
    </location>
</feature>
<dbReference type="FunFam" id="2.60.40.10:FF:000147">
    <property type="entry name" value="Myosin light chain kinase"/>
    <property type="match status" value="1"/>
</dbReference>
<dbReference type="InterPro" id="IPR036179">
    <property type="entry name" value="Ig-like_dom_sf"/>
</dbReference>
<feature type="domain" description="Ig-like" evidence="24">
    <location>
        <begin position="1208"/>
        <end position="1297"/>
    </location>
</feature>
<dbReference type="Pfam" id="PF00041">
    <property type="entry name" value="fn3"/>
    <property type="match status" value="31"/>
</dbReference>
<reference evidence="26" key="1">
    <citation type="submission" date="2023-07" db="EMBL/GenBank/DDBJ databases">
        <authorList>
            <consortium name="CYATHOMIX"/>
        </authorList>
    </citation>
    <scope>NUCLEOTIDE SEQUENCE</scope>
    <source>
        <strain evidence="26">N/A</strain>
    </source>
</reference>
<dbReference type="InterPro" id="IPR003961">
    <property type="entry name" value="FN3_dom"/>
</dbReference>
<feature type="domain" description="Fibronectin type-III" evidence="25">
    <location>
        <begin position="2750"/>
        <end position="2843"/>
    </location>
</feature>
<evidence type="ECO:0000256" key="16">
    <source>
        <dbReference type="ARBA" id="ARBA00022860"/>
    </source>
</evidence>
<comment type="catalytic activity">
    <reaction evidence="19">
        <text>L-threonyl-[protein] + ATP = O-phospho-L-threonyl-[protein] + ADP + H(+)</text>
        <dbReference type="Rhea" id="RHEA:46608"/>
        <dbReference type="Rhea" id="RHEA-COMP:11060"/>
        <dbReference type="Rhea" id="RHEA-COMP:11605"/>
        <dbReference type="ChEBI" id="CHEBI:15378"/>
        <dbReference type="ChEBI" id="CHEBI:30013"/>
        <dbReference type="ChEBI" id="CHEBI:30616"/>
        <dbReference type="ChEBI" id="CHEBI:61977"/>
        <dbReference type="ChEBI" id="CHEBI:456216"/>
        <dbReference type="EC" id="2.7.11.1"/>
    </reaction>
</comment>
<dbReference type="InterPro" id="IPR011009">
    <property type="entry name" value="Kinase-like_dom_sf"/>
</dbReference>
<dbReference type="CDD" id="cd00063">
    <property type="entry name" value="FN3"/>
    <property type="match status" value="31"/>
</dbReference>
<feature type="domain" description="Fibronectin type-III" evidence="25">
    <location>
        <begin position="4225"/>
        <end position="4319"/>
    </location>
</feature>
<dbReference type="Gene3D" id="1.10.510.10">
    <property type="entry name" value="Transferase(Phosphotransferase) domain 1"/>
    <property type="match status" value="1"/>
</dbReference>
<feature type="domain" description="Fibronectin type-III" evidence="25">
    <location>
        <begin position="3641"/>
        <end position="3733"/>
    </location>
</feature>
<feature type="region of interest" description="Disordered" evidence="22">
    <location>
        <begin position="2237"/>
        <end position="2268"/>
    </location>
</feature>
<dbReference type="FunFam" id="2.60.40.10:FF:000460">
    <property type="entry name" value="Bent, isoform J"/>
    <property type="match status" value="1"/>
</dbReference>
<dbReference type="GO" id="GO:0005524">
    <property type="term" value="F:ATP binding"/>
    <property type="evidence" value="ECO:0007669"/>
    <property type="project" value="UniProtKB-UniRule"/>
</dbReference>
<feature type="domain" description="Fibronectin type-III" evidence="25">
    <location>
        <begin position="5210"/>
        <end position="5306"/>
    </location>
</feature>
<evidence type="ECO:0000256" key="12">
    <source>
        <dbReference type="ARBA" id="ARBA00022777"/>
    </source>
</evidence>
<dbReference type="GO" id="GO:0046872">
    <property type="term" value="F:metal ion binding"/>
    <property type="evidence" value="ECO:0007669"/>
    <property type="project" value="UniProtKB-KW"/>
</dbReference>
<evidence type="ECO:0000256" key="20">
    <source>
        <dbReference type="ARBA" id="ARBA00048679"/>
    </source>
</evidence>
<dbReference type="FunFam" id="2.60.40.10:FF:000425">
    <property type="entry name" value="Myosin light chain kinase"/>
    <property type="match status" value="1"/>
</dbReference>
<keyword evidence="9" id="KW-0479">Metal-binding</keyword>
<gene>
    <name evidence="26" type="ORF">CYNAS_LOCUS14525</name>
</gene>
<feature type="region of interest" description="Disordered" evidence="22">
    <location>
        <begin position="1077"/>
        <end position="1117"/>
    </location>
</feature>
<feature type="domain" description="Ig-like" evidence="24">
    <location>
        <begin position="6563"/>
        <end position="6651"/>
    </location>
</feature>
<dbReference type="PROSITE" id="PS00107">
    <property type="entry name" value="PROTEIN_KINASE_ATP"/>
    <property type="match status" value="1"/>
</dbReference>
<feature type="domain" description="Fibronectin type-III" evidence="25">
    <location>
        <begin position="2162"/>
        <end position="2255"/>
    </location>
</feature>
<evidence type="ECO:0000256" key="15">
    <source>
        <dbReference type="ARBA" id="ARBA00022842"/>
    </source>
</evidence>
<feature type="domain" description="Fibronectin type-III" evidence="25">
    <location>
        <begin position="1589"/>
        <end position="1681"/>
    </location>
</feature>
<feature type="domain" description="Ig-like" evidence="24">
    <location>
        <begin position="394"/>
        <end position="487"/>
    </location>
</feature>
<feature type="domain" description="Fibronectin type-III" evidence="25">
    <location>
        <begin position="5312"/>
        <end position="5406"/>
    </location>
</feature>
<evidence type="ECO:0000259" key="25">
    <source>
        <dbReference type="PROSITE" id="PS50853"/>
    </source>
</evidence>
<feature type="domain" description="Ig-like" evidence="24">
    <location>
        <begin position="3543"/>
        <end position="3633"/>
    </location>
</feature>
<feature type="domain" description="Ig-like" evidence="24">
    <location>
        <begin position="1141"/>
        <end position="1204"/>
    </location>
</feature>
<comment type="cofactor">
    <cofactor evidence="1">
        <name>Mg(2+)</name>
        <dbReference type="ChEBI" id="CHEBI:18420"/>
    </cofactor>
</comment>
<dbReference type="Pfam" id="PF00069">
    <property type="entry name" value="Pkinase"/>
    <property type="match status" value="1"/>
</dbReference>
<evidence type="ECO:0000256" key="8">
    <source>
        <dbReference type="ARBA" id="ARBA00022679"/>
    </source>
</evidence>
<feature type="domain" description="Ig-like" evidence="24">
    <location>
        <begin position="2947"/>
        <end position="3037"/>
    </location>
</feature>
<feature type="compositionally biased region" description="Basic and acidic residues" evidence="22">
    <location>
        <begin position="2843"/>
        <end position="2867"/>
    </location>
</feature>
<dbReference type="FunFam" id="2.60.40.10:FF:000031">
    <property type="entry name" value="Myosin-binding protein C, slow type"/>
    <property type="match status" value="6"/>
</dbReference>
<feature type="domain" description="Ig-like" evidence="24">
    <location>
        <begin position="5902"/>
        <end position="5990"/>
    </location>
</feature>
<evidence type="ECO:0000256" key="22">
    <source>
        <dbReference type="SAM" id="MobiDB-lite"/>
    </source>
</evidence>
<feature type="domain" description="Fibronectin type-III" evidence="25">
    <location>
        <begin position="1687"/>
        <end position="1785"/>
    </location>
</feature>
<evidence type="ECO:0000256" key="7">
    <source>
        <dbReference type="ARBA" id="ARBA00022553"/>
    </source>
</evidence>
<dbReference type="PANTHER" id="PTHR14340:SF9">
    <property type="entry name" value="FIBRONECTIN TYPE-III DOMAIN-CONTAINING PROTEIN"/>
    <property type="match status" value="1"/>
</dbReference>
<feature type="compositionally biased region" description="Low complexity" evidence="22">
    <location>
        <begin position="607"/>
        <end position="619"/>
    </location>
</feature>
<keyword evidence="15" id="KW-0460">Magnesium</keyword>
<keyword evidence="5" id="KW-0963">Cytoplasm</keyword>
<dbReference type="FunFam" id="2.60.40.10:FF:000056">
    <property type="entry name" value="twitchin isoform X4"/>
    <property type="match status" value="9"/>
</dbReference>
<feature type="domain" description="Fibronectin type-III" evidence="25">
    <location>
        <begin position="3045"/>
        <end position="3140"/>
    </location>
</feature>
<dbReference type="FunFam" id="2.60.40.10:FF:000051">
    <property type="entry name" value="Uncharacterized protein, isoform J"/>
    <property type="match status" value="2"/>
</dbReference>
<feature type="compositionally biased region" description="Basic residues" evidence="22">
    <location>
        <begin position="708"/>
        <end position="718"/>
    </location>
</feature>
<dbReference type="InterPro" id="IPR013098">
    <property type="entry name" value="Ig_I-set"/>
</dbReference>
<feature type="domain" description="Ig-like" evidence="24">
    <location>
        <begin position="7055"/>
        <end position="7137"/>
    </location>
</feature>
<feature type="region of interest" description="Disordered" evidence="22">
    <location>
        <begin position="2826"/>
        <end position="2877"/>
    </location>
</feature>
<dbReference type="FunFam" id="2.60.40.10:FF:000504">
    <property type="entry name" value="Bent, isoform J"/>
    <property type="match status" value="1"/>
</dbReference>
<dbReference type="InterPro" id="IPR007110">
    <property type="entry name" value="Ig-like_dom"/>
</dbReference>
<evidence type="ECO:0000313" key="26">
    <source>
        <dbReference type="EMBL" id="CAJ0602542.1"/>
    </source>
</evidence>
<keyword evidence="10" id="KW-0677">Repeat</keyword>
<keyword evidence="12" id="KW-0418">Kinase</keyword>